<dbReference type="RefSeq" id="WP_141684659.1">
    <property type="nucleotide sequence ID" value="NZ_FLRH01000005.1"/>
</dbReference>
<dbReference type="EMBL" id="FLRH01000005">
    <property type="protein sequence ID" value="SBT69305.1"/>
    <property type="molecule type" value="Genomic_DNA"/>
</dbReference>
<dbReference type="STRING" id="946078.GA0070622_6430"/>
<dbReference type="SUPFAM" id="SSF64288">
    <property type="entry name" value="Chorismate lyase-like"/>
    <property type="match status" value="1"/>
</dbReference>
<proteinExistence type="predicted"/>
<dbReference type="InterPro" id="IPR028978">
    <property type="entry name" value="Chorismate_lyase_/UTRA_dom_sf"/>
</dbReference>
<evidence type="ECO:0000313" key="2">
    <source>
        <dbReference type="Proteomes" id="UP000199558"/>
    </source>
</evidence>
<dbReference type="Proteomes" id="UP000199558">
    <property type="component" value="Unassembled WGS sequence"/>
</dbReference>
<sequence>MTRLPVGDVDRFHLRVETRVPTQSESRDLAMEGGTTVFELWRVLYRTGAPAEVAVAVVPGDRAIFEADLTGWAGAD</sequence>
<keyword evidence="2" id="KW-1185">Reference proteome</keyword>
<name>A0A1A9BIG6_9ACTN</name>
<reference evidence="2" key="1">
    <citation type="submission" date="2016-06" db="EMBL/GenBank/DDBJ databases">
        <authorList>
            <person name="Varghese N."/>
            <person name="Submissions Spin"/>
        </authorList>
    </citation>
    <scope>NUCLEOTIDE SEQUENCE [LARGE SCALE GENOMIC DNA]</scope>
    <source>
        <strain evidence="2">DSM 45794</strain>
    </source>
</reference>
<evidence type="ECO:0000313" key="1">
    <source>
        <dbReference type="EMBL" id="SBT69305.1"/>
    </source>
</evidence>
<dbReference type="Gene3D" id="3.40.1410.10">
    <property type="entry name" value="Chorismate lyase-like"/>
    <property type="match status" value="1"/>
</dbReference>
<dbReference type="AlphaFoldDB" id="A0A1A9BIG6"/>
<gene>
    <name evidence="1" type="ORF">GA0070622_6430</name>
</gene>
<protein>
    <submittedName>
        <fullName evidence="1">UTRA domain</fullName>
    </submittedName>
</protein>
<organism evidence="1 2">
    <name type="scientific">Micromonospora sediminicola</name>
    <dbReference type="NCBI Taxonomy" id="946078"/>
    <lineage>
        <taxon>Bacteria</taxon>
        <taxon>Bacillati</taxon>
        <taxon>Actinomycetota</taxon>
        <taxon>Actinomycetes</taxon>
        <taxon>Micromonosporales</taxon>
        <taxon>Micromonosporaceae</taxon>
        <taxon>Micromonospora</taxon>
    </lineage>
</organism>
<accession>A0A1A9BIG6</accession>